<evidence type="ECO:0000313" key="4">
    <source>
        <dbReference type="Proteomes" id="UP000001555"/>
    </source>
</evidence>
<dbReference type="EMBL" id="ABJB010691762">
    <property type="status" value="NOT_ANNOTATED_CDS"/>
    <property type="molecule type" value="Genomic_DNA"/>
</dbReference>
<dbReference type="PaxDb" id="6945-B7PJ93"/>
<reference evidence="2 4" key="1">
    <citation type="submission" date="2008-03" db="EMBL/GenBank/DDBJ databases">
        <title>Annotation of Ixodes scapularis.</title>
        <authorList>
            <consortium name="Ixodes scapularis Genome Project Consortium"/>
            <person name="Caler E."/>
            <person name="Hannick L.I."/>
            <person name="Bidwell S."/>
            <person name="Joardar V."/>
            <person name="Thiagarajan M."/>
            <person name="Amedeo P."/>
            <person name="Galinsky K.J."/>
            <person name="Schobel S."/>
            <person name="Inman J."/>
            <person name="Hostetler J."/>
            <person name="Miller J."/>
            <person name="Hammond M."/>
            <person name="Megy K."/>
            <person name="Lawson D."/>
            <person name="Kodira C."/>
            <person name="Sutton G."/>
            <person name="Meyer J."/>
            <person name="Hill C.A."/>
            <person name="Birren B."/>
            <person name="Nene V."/>
            <person name="Collins F."/>
            <person name="Alarcon-Chaidez F."/>
            <person name="Wikel S."/>
            <person name="Strausberg R."/>
        </authorList>
    </citation>
    <scope>NUCLEOTIDE SEQUENCE [LARGE SCALE GENOMIC DNA]</scope>
    <source>
        <strain evidence="4">Wikel</strain>
        <strain evidence="2">Wikel colony</strain>
    </source>
</reference>
<name>B7PJ93_IXOSC</name>
<evidence type="ECO:0000256" key="1">
    <source>
        <dbReference type="SAM" id="SignalP"/>
    </source>
</evidence>
<dbReference type="Proteomes" id="UP000001555">
    <property type="component" value="Unassembled WGS sequence"/>
</dbReference>
<dbReference type="AlphaFoldDB" id="B7PJ93"/>
<dbReference type="HOGENOM" id="CLU_2944257_0_0_1"/>
<organism>
    <name type="scientific">Ixodes scapularis</name>
    <name type="common">Black-legged tick</name>
    <name type="synonym">Deer tick</name>
    <dbReference type="NCBI Taxonomy" id="6945"/>
    <lineage>
        <taxon>Eukaryota</taxon>
        <taxon>Metazoa</taxon>
        <taxon>Ecdysozoa</taxon>
        <taxon>Arthropoda</taxon>
        <taxon>Chelicerata</taxon>
        <taxon>Arachnida</taxon>
        <taxon>Acari</taxon>
        <taxon>Parasitiformes</taxon>
        <taxon>Ixodida</taxon>
        <taxon>Ixodoidea</taxon>
        <taxon>Ixodidae</taxon>
        <taxon>Ixodinae</taxon>
        <taxon>Ixodes</taxon>
    </lineage>
</organism>
<dbReference type="InParanoid" id="B7PJ93"/>
<dbReference type="VEuPathDB" id="VectorBase:ISCW003826"/>
<keyword evidence="1" id="KW-0732">Signal</keyword>
<sequence>MNAAFIAALLILGTLTLDAMPDWDQLAHCACETDSDCGSSGACQCREPRGDFPGKYCFPVWR</sequence>
<feature type="chain" id="PRO_5010826188" evidence="1">
    <location>
        <begin position="20"/>
        <end position="62"/>
    </location>
</feature>
<protein>
    <submittedName>
        <fullName evidence="2 3">Secreted salivary gland peptide, putative</fullName>
    </submittedName>
</protein>
<evidence type="ECO:0000313" key="2">
    <source>
        <dbReference type="EMBL" id="EEC06665.1"/>
    </source>
</evidence>
<accession>B7PJ93</accession>
<evidence type="ECO:0000313" key="3">
    <source>
        <dbReference type="EnsemblMetazoa" id="ISCW003826-PA"/>
    </source>
</evidence>
<dbReference type="EMBL" id="ABJB010411728">
    <property type="status" value="NOT_ANNOTATED_CDS"/>
    <property type="molecule type" value="Genomic_DNA"/>
</dbReference>
<dbReference type="VEuPathDB" id="VectorBase:ISCI024260"/>
<dbReference type="EMBL" id="DS725021">
    <property type="protein sequence ID" value="EEC06665.1"/>
    <property type="molecule type" value="Genomic_DNA"/>
</dbReference>
<keyword evidence="4" id="KW-1185">Reference proteome</keyword>
<feature type="signal peptide" evidence="1">
    <location>
        <begin position="1"/>
        <end position="19"/>
    </location>
</feature>
<proteinExistence type="predicted"/>
<dbReference type="EMBL" id="ABJB010569029">
    <property type="status" value="NOT_ANNOTATED_CDS"/>
    <property type="molecule type" value="Genomic_DNA"/>
</dbReference>
<reference evidence="3" key="2">
    <citation type="submission" date="2020-05" db="UniProtKB">
        <authorList>
            <consortium name="EnsemblMetazoa"/>
        </authorList>
    </citation>
    <scope>IDENTIFICATION</scope>
    <source>
        <strain evidence="3">wikel</strain>
    </source>
</reference>
<gene>
    <name evidence="2" type="ORF">IscW_ISCW003826</name>
</gene>
<dbReference type="EnsemblMetazoa" id="ISCW003826-RA">
    <property type="protein sequence ID" value="ISCW003826-PA"/>
    <property type="gene ID" value="ISCW003826"/>
</dbReference>